<dbReference type="PANTHER" id="PTHR48228">
    <property type="entry name" value="SUCCINYL-COA--D-CITRAMALATE COA-TRANSFERASE"/>
    <property type="match status" value="1"/>
</dbReference>
<evidence type="ECO:0000313" key="3">
    <source>
        <dbReference type="Proteomes" id="UP000652430"/>
    </source>
</evidence>
<protein>
    <submittedName>
        <fullName evidence="2">CoA transferase</fullName>
    </submittedName>
</protein>
<dbReference type="SUPFAM" id="SSF89796">
    <property type="entry name" value="CoA-transferase family III (CaiB/BaiF)"/>
    <property type="match status" value="2"/>
</dbReference>
<evidence type="ECO:0000313" key="2">
    <source>
        <dbReference type="EMBL" id="GHH24004.1"/>
    </source>
</evidence>
<organism evidence="2 3">
    <name type="scientific">Sphingomonas glacialis</name>
    <dbReference type="NCBI Taxonomy" id="658225"/>
    <lineage>
        <taxon>Bacteria</taxon>
        <taxon>Pseudomonadati</taxon>
        <taxon>Pseudomonadota</taxon>
        <taxon>Alphaproteobacteria</taxon>
        <taxon>Sphingomonadales</taxon>
        <taxon>Sphingomonadaceae</taxon>
        <taxon>Sphingomonas</taxon>
    </lineage>
</organism>
<dbReference type="Gene3D" id="3.40.50.10540">
    <property type="entry name" value="Crotonobetainyl-coa:carnitine coa-transferase, domain 1"/>
    <property type="match status" value="2"/>
</dbReference>
<dbReference type="Gene3D" id="3.30.1540.10">
    <property type="entry name" value="formyl-coa transferase, domain 3"/>
    <property type="match status" value="2"/>
</dbReference>
<dbReference type="Pfam" id="PF02515">
    <property type="entry name" value="CoA_transf_3"/>
    <property type="match status" value="2"/>
</dbReference>
<dbReference type="EMBL" id="BNAQ01000006">
    <property type="protein sequence ID" value="GHH24004.1"/>
    <property type="molecule type" value="Genomic_DNA"/>
</dbReference>
<dbReference type="GO" id="GO:0016740">
    <property type="term" value="F:transferase activity"/>
    <property type="evidence" value="ECO:0007669"/>
    <property type="project" value="UniProtKB-KW"/>
</dbReference>
<accession>A0ABQ3LRA6</accession>
<reference evidence="3" key="1">
    <citation type="journal article" date="2019" name="Int. J. Syst. Evol. Microbiol.">
        <title>The Global Catalogue of Microorganisms (GCM) 10K type strain sequencing project: providing services to taxonomists for standard genome sequencing and annotation.</title>
        <authorList>
            <consortium name="The Broad Institute Genomics Platform"/>
            <consortium name="The Broad Institute Genome Sequencing Center for Infectious Disease"/>
            <person name="Wu L."/>
            <person name="Ma J."/>
        </authorList>
    </citation>
    <scope>NUCLEOTIDE SEQUENCE [LARGE SCALE GENOMIC DNA]</scope>
    <source>
        <strain evidence="3">CGMCC 1.8957</strain>
    </source>
</reference>
<proteinExistence type="predicted"/>
<dbReference type="PANTHER" id="PTHR48228:SF6">
    <property type="entry name" value="L-CARNITINE COA-TRANSFERASE"/>
    <property type="match status" value="1"/>
</dbReference>
<sequence length="772" mass="81705">MAMTDTIRVVELASLDIPAAYAGWLLAAMGATVTRVGDLPAAGDDSLALAAASLAQGKTLVPRDSLEAVLESADVLLCDDREALVLAVGGLDVLIARYPRLVIGVHSIFGLDGPYADIPATALDAQALSGVAWALGEPDRAPLSIPAGILEHQGGAVLAAGTLAALTARERDGLGQVVDVALADVLASYVGGNSRFYIHHGMAWHRNGRRASSSGGAYPFAILPCADGEVCLCGRSRDEWNRLVTVMGNPAWAADPRYQSLRAMGRDYPDEVDALVKPWLAQHDMAELERLAIANNLIMSPVRSIADVIATPGFHADGFLHDQDVAGRKLTLPGLPFRATAARRDGERDLASGLLATDAPPASTGPANRPLAGMRVIDFGWVWSAPWVGTMLGELGAEVIKIEHGKRPDTLRLSGKIFRDGVLVEGSSTQMSPMYHQVNHGKLGVTLNAKEPRAVELIRELIATSDLVIENMSPGSLERSGLGYELFRSVNPRIVMLAMSAAGQFGVLAGMRAYAPTMSSFAGLEALVGYPDEAPIGALNVGLGDPNASVHGLLTALAALRRARATGEGCYIDLSQVEALAGTLRPQIVATQIKGEQPTPTGNRHPHIAPHGIYPASGEDRWLTLAAVNESAWCSLATMVGLASDKRFGDRASRLANVAELDAAMAAWTVTQERDDLVARLRAIGIAATPVLSIDEMWRDPHFSARGVKHPVDIPGYGTEEVFRGPWRFSRMAPVIDRRGPLPGEHNTQVFGGLLGLSDTTIAELSAAGVIA</sequence>
<dbReference type="InterPro" id="IPR044855">
    <property type="entry name" value="CoA-Trfase_III_dom3_sf"/>
</dbReference>
<name>A0ABQ3LRA6_9SPHN</name>
<evidence type="ECO:0000256" key="1">
    <source>
        <dbReference type="ARBA" id="ARBA00022679"/>
    </source>
</evidence>
<keyword evidence="1 2" id="KW-0808">Transferase</keyword>
<dbReference type="Proteomes" id="UP000652430">
    <property type="component" value="Unassembled WGS sequence"/>
</dbReference>
<dbReference type="InterPro" id="IPR050509">
    <property type="entry name" value="CoA-transferase_III"/>
</dbReference>
<dbReference type="InterPro" id="IPR003673">
    <property type="entry name" value="CoA-Trfase_fam_III"/>
</dbReference>
<dbReference type="InterPro" id="IPR023606">
    <property type="entry name" value="CoA-Trfase_III_dom_1_sf"/>
</dbReference>
<keyword evidence="3" id="KW-1185">Reference proteome</keyword>
<gene>
    <name evidence="2" type="ORF">GCM10008023_35680</name>
</gene>
<comment type="caution">
    <text evidence="2">The sequence shown here is derived from an EMBL/GenBank/DDBJ whole genome shotgun (WGS) entry which is preliminary data.</text>
</comment>